<accession>A0ABS6SXK8</accession>
<dbReference type="Proteomes" id="UP000756530">
    <property type="component" value="Unassembled WGS sequence"/>
</dbReference>
<feature type="region of interest" description="Disordered" evidence="1">
    <location>
        <begin position="1"/>
        <end position="23"/>
    </location>
</feature>
<name>A0ABS6SXK8_9RHOB</name>
<reference evidence="2 3" key="1">
    <citation type="submission" date="2021-05" db="EMBL/GenBank/DDBJ databases">
        <title>Culturable bacteria isolated from Daya Bay.</title>
        <authorList>
            <person name="Zheng W."/>
            <person name="Yu S."/>
            <person name="Huang Y."/>
        </authorList>
    </citation>
    <scope>NUCLEOTIDE SEQUENCE [LARGE SCALE GENOMIC DNA]</scope>
    <source>
        <strain evidence="2 3">DP4N28-5</strain>
    </source>
</reference>
<comment type="caution">
    <text evidence="2">The sequence shown here is derived from an EMBL/GenBank/DDBJ whole genome shotgun (WGS) entry which is preliminary data.</text>
</comment>
<evidence type="ECO:0000313" key="2">
    <source>
        <dbReference type="EMBL" id="MBV7377639.1"/>
    </source>
</evidence>
<sequence length="119" mass="13110">MTRPPHIPGQNARPPEGSIPAGVDEGKRQFAAGYYWEAHEAWEPVWMGLPDASSERALVQAMIQIANARLKLVMGRDKAARRIADIAQVHLDEARGADGADWAGREMESLRADLKSDVH</sequence>
<gene>
    <name evidence="2" type="ORF">KJP28_01795</name>
</gene>
<organism evidence="2 3">
    <name type="scientific">Maritimibacter dapengensis</name>
    <dbReference type="NCBI Taxonomy" id="2836868"/>
    <lineage>
        <taxon>Bacteria</taxon>
        <taxon>Pseudomonadati</taxon>
        <taxon>Pseudomonadota</taxon>
        <taxon>Alphaproteobacteria</taxon>
        <taxon>Rhodobacterales</taxon>
        <taxon>Roseobacteraceae</taxon>
        <taxon>Maritimibacter</taxon>
    </lineage>
</organism>
<dbReference type="RefSeq" id="WP_218390515.1">
    <property type="nucleotide sequence ID" value="NZ_JAHUZE010000001.1"/>
</dbReference>
<proteinExistence type="predicted"/>
<protein>
    <submittedName>
        <fullName evidence="2">DUF309 domain-containing protein</fullName>
    </submittedName>
</protein>
<dbReference type="EMBL" id="JAHUZE010000001">
    <property type="protein sequence ID" value="MBV7377639.1"/>
    <property type="molecule type" value="Genomic_DNA"/>
</dbReference>
<evidence type="ECO:0000313" key="3">
    <source>
        <dbReference type="Proteomes" id="UP000756530"/>
    </source>
</evidence>
<evidence type="ECO:0000256" key="1">
    <source>
        <dbReference type="SAM" id="MobiDB-lite"/>
    </source>
</evidence>
<dbReference type="Pfam" id="PF03745">
    <property type="entry name" value="DUF309"/>
    <property type="match status" value="1"/>
</dbReference>
<dbReference type="InterPro" id="IPR005500">
    <property type="entry name" value="DUF309"/>
</dbReference>
<keyword evidence="3" id="KW-1185">Reference proteome</keyword>